<evidence type="ECO:0000256" key="1">
    <source>
        <dbReference type="SAM" id="Coils"/>
    </source>
</evidence>
<sequence length="347" mass="40428">MVYPPSALWALDERLHVPRDLCDTDRKIFIDEKMADASNGSATLESELDETRKRLEVLDKNYRNLKGLSQKAVAEFEELQKKYQEYYQKYKEQEVKYLKAKGDLEKLKEVSNIALCEYENLHEKFEVEQSCRTKAEEFATNMVQQNKALKRQSQLLISQIGSGEQLNLEELPSVEATDDSSLNDNAVLHEEINVLKGQLEALKKELRLTKEKLTTTQNELNKEKNAHDTTKSRLLKNEKQFKQLNRVSVLALEEYNSLQQKYELEAHCRFEAEKYAAEVLREKDVLDQQRKYISETTSKDEQLKKALEEIATLNKKLAEERTESEEKIKDLMEEMKASKDEGYIKGM</sequence>
<gene>
    <name evidence="2" type="ORF">PEVE_00015106</name>
</gene>
<evidence type="ECO:0000313" key="2">
    <source>
        <dbReference type="EMBL" id="CAH3183858.1"/>
    </source>
</evidence>
<feature type="coiled-coil region" evidence="1">
    <location>
        <begin position="41"/>
        <end position="124"/>
    </location>
</feature>
<feature type="coiled-coil region" evidence="1">
    <location>
        <begin position="300"/>
        <end position="341"/>
    </location>
</feature>
<keyword evidence="1" id="KW-0175">Coiled coil</keyword>
<dbReference type="InterPro" id="IPR024849">
    <property type="entry name" value="Shootin-1"/>
</dbReference>
<dbReference type="Proteomes" id="UP001159427">
    <property type="component" value="Unassembled WGS sequence"/>
</dbReference>
<comment type="caution">
    <text evidence="2">The sequence shown here is derived from an EMBL/GenBank/DDBJ whole genome shotgun (WGS) entry which is preliminary data.</text>
</comment>
<feature type="coiled-coil region" evidence="1">
    <location>
        <begin position="185"/>
        <end position="226"/>
    </location>
</feature>
<accession>A0ABN8S266</accession>
<evidence type="ECO:0000313" key="3">
    <source>
        <dbReference type="Proteomes" id="UP001159427"/>
    </source>
</evidence>
<dbReference type="EMBL" id="CALNXI010002155">
    <property type="protein sequence ID" value="CAH3183858.1"/>
    <property type="molecule type" value="Genomic_DNA"/>
</dbReference>
<dbReference type="PANTHER" id="PTHR46606">
    <property type="entry name" value="SHOOTIN-1"/>
    <property type="match status" value="1"/>
</dbReference>
<protein>
    <recommendedName>
        <fullName evidence="4">Shootin-1</fullName>
    </recommendedName>
</protein>
<evidence type="ECO:0008006" key="4">
    <source>
        <dbReference type="Google" id="ProtNLM"/>
    </source>
</evidence>
<reference evidence="2 3" key="1">
    <citation type="submission" date="2022-05" db="EMBL/GenBank/DDBJ databases">
        <authorList>
            <consortium name="Genoscope - CEA"/>
            <person name="William W."/>
        </authorList>
    </citation>
    <scope>NUCLEOTIDE SEQUENCE [LARGE SCALE GENOMIC DNA]</scope>
</reference>
<organism evidence="2 3">
    <name type="scientific">Porites evermanni</name>
    <dbReference type="NCBI Taxonomy" id="104178"/>
    <lineage>
        <taxon>Eukaryota</taxon>
        <taxon>Metazoa</taxon>
        <taxon>Cnidaria</taxon>
        <taxon>Anthozoa</taxon>
        <taxon>Hexacorallia</taxon>
        <taxon>Scleractinia</taxon>
        <taxon>Fungiina</taxon>
        <taxon>Poritidae</taxon>
        <taxon>Porites</taxon>
    </lineage>
</organism>
<keyword evidence="3" id="KW-1185">Reference proteome</keyword>
<dbReference type="PANTHER" id="PTHR46606:SF5">
    <property type="entry name" value="SHOOTIN-1"/>
    <property type="match status" value="1"/>
</dbReference>
<proteinExistence type="predicted"/>
<name>A0ABN8S266_9CNID</name>